<feature type="binding site" evidence="6">
    <location>
        <begin position="257"/>
        <end position="259"/>
    </location>
    <ligand>
        <name>ATP</name>
        <dbReference type="ChEBI" id="CHEBI:30616"/>
    </ligand>
</feature>
<keyword evidence="4 6" id="KW-0418">Kinase</keyword>
<dbReference type="CDD" id="cd24010">
    <property type="entry name" value="ASKHA_NBD_AcK_PK"/>
    <property type="match status" value="1"/>
</dbReference>
<reference evidence="8 9" key="1">
    <citation type="submission" date="2023-02" db="EMBL/GenBank/DDBJ databases">
        <authorList>
            <person name="Mo P."/>
        </authorList>
    </citation>
    <scope>NUCLEOTIDE SEQUENCE [LARGE SCALE GENOMIC DNA]</scope>
    <source>
        <strain evidence="8 9">HUAS 3</strain>
    </source>
</reference>
<dbReference type="InterPro" id="IPR023865">
    <property type="entry name" value="Aliphatic_acid_kinase_CS"/>
</dbReference>
<keyword evidence="3 6" id="KW-0547">Nucleotide-binding</keyword>
<name>A0ABY7ZQ28_9ACTN</name>
<evidence type="ECO:0000256" key="1">
    <source>
        <dbReference type="ARBA" id="ARBA00008748"/>
    </source>
</evidence>
<dbReference type="Proteomes" id="UP001219605">
    <property type="component" value="Chromosome"/>
</dbReference>
<dbReference type="SUPFAM" id="SSF53067">
    <property type="entry name" value="Actin-like ATPase domain"/>
    <property type="match status" value="2"/>
</dbReference>
<dbReference type="NCBIfam" id="TIGR00016">
    <property type="entry name" value="ackA"/>
    <property type="match status" value="1"/>
</dbReference>
<gene>
    <name evidence="6" type="primary">ackA</name>
    <name evidence="8" type="ORF">PVK37_01095</name>
</gene>
<comment type="subunit">
    <text evidence="6">Homodimer.</text>
</comment>
<dbReference type="RefSeq" id="WP_275031796.1">
    <property type="nucleotide sequence ID" value="NZ_CP118615.1"/>
</dbReference>
<feature type="active site" description="Proton donor/acceptor" evidence="6">
    <location>
        <position position="123"/>
    </location>
</feature>
<dbReference type="InterPro" id="IPR004372">
    <property type="entry name" value="Ac/propionate_kinase"/>
</dbReference>
<feature type="site" description="Transition state stabilizer" evidence="6">
    <location>
        <position position="155"/>
    </location>
</feature>
<feature type="binding site" evidence="6">
    <location>
        <position position="358"/>
    </location>
    <ligand>
        <name>Mg(2+)</name>
        <dbReference type="ChEBI" id="CHEBI:18420"/>
    </ligand>
</feature>
<feature type="binding site" evidence="6">
    <location>
        <position position="66"/>
    </location>
    <ligand>
        <name>substrate</name>
    </ligand>
</feature>
<feature type="site" description="Transition state stabilizer" evidence="6">
    <location>
        <position position="216"/>
    </location>
</feature>
<evidence type="ECO:0000256" key="6">
    <source>
        <dbReference type="HAMAP-Rule" id="MF_00020"/>
    </source>
</evidence>
<evidence type="ECO:0000256" key="5">
    <source>
        <dbReference type="ARBA" id="ARBA00022840"/>
    </source>
</evidence>
<dbReference type="PROSITE" id="PS01075">
    <property type="entry name" value="ACETATE_KINASE_1"/>
    <property type="match status" value="1"/>
</dbReference>
<keyword evidence="9" id="KW-1185">Reference proteome</keyword>
<evidence type="ECO:0000256" key="7">
    <source>
        <dbReference type="RuleBase" id="RU003835"/>
    </source>
</evidence>
<feature type="binding site" evidence="6">
    <location>
        <begin position="305"/>
        <end position="309"/>
    </location>
    <ligand>
        <name>ATP</name>
        <dbReference type="ChEBI" id="CHEBI:30616"/>
    </ligand>
</feature>
<dbReference type="InterPro" id="IPR043129">
    <property type="entry name" value="ATPase_NBD"/>
</dbReference>
<evidence type="ECO:0000313" key="9">
    <source>
        <dbReference type="Proteomes" id="UP001219605"/>
    </source>
</evidence>
<dbReference type="EMBL" id="CP118615">
    <property type="protein sequence ID" value="WDZ85099.1"/>
    <property type="molecule type" value="Genomic_DNA"/>
</dbReference>
<keyword evidence="2 6" id="KW-0808">Transferase</keyword>
<feature type="binding site" evidence="6">
    <location>
        <begin position="183"/>
        <end position="187"/>
    </location>
    <ligand>
        <name>ATP</name>
        <dbReference type="ChEBI" id="CHEBI:30616"/>
    </ligand>
</feature>
<evidence type="ECO:0000256" key="3">
    <source>
        <dbReference type="ARBA" id="ARBA00022741"/>
    </source>
</evidence>
<evidence type="ECO:0000256" key="2">
    <source>
        <dbReference type="ARBA" id="ARBA00022679"/>
    </source>
</evidence>
<dbReference type="PRINTS" id="PR00471">
    <property type="entry name" value="ACETATEKNASE"/>
</dbReference>
<comment type="pathway">
    <text evidence="6">Metabolic intermediate biosynthesis; acetyl-CoA biosynthesis; acetyl-CoA from acetate: step 1/2.</text>
</comment>
<keyword evidence="6" id="KW-0479">Metal-binding</keyword>
<keyword evidence="6" id="KW-0963">Cytoplasm</keyword>
<comment type="similarity">
    <text evidence="1 6 7">Belongs to the acetokinase family.</text>
</comment>
<dbReference type="PIRSF" id="PIRSF000722">
    <property type="entry name" value="Acetate_prop_kin"/>
    <property type="match status" value="1"/>
</dbReference>
<dbReference type="Gene3D" id="3.30.420.40">
    <property type="match status" value="2"/>
</dbReference>
<evidence type="ECO:0000256" key="4">
    <source>
        <dbReference type="ARBA" id="ARBA00022777"/>
    </source>
</evidence>
<keyword evidence="6" id="KW-0460">Magnesium</keyword>
<protein>
    <recommendedName>
        <fullName evidence="6">Acetate kinase</fullName>
        <ecNumber evidence="6">2.7.2.1</ecNumber>
    </recommendedName>
    <alternativeName>
        <fullName evidence="6">Acetokinase</fullName>
    </alternativeName>
</protein>
<dbReference type="HAMAP" id="MF_00020">
    <property type="entry name" value="Acetate_kinase"/>
    <property type="match status" value="1"/>
</dbReference>
<organism evidence="8 9">
    <name type="scientific">Micromonospora cathayae</name>
    <dbReference type="NCBI Taxonomy" id="3028804"/>
    <lineage>
        <taxon>Bacteria</taxon>
        <taxon>Bacillati</taxon>
        <taxon>Actinomycetota</taxon>
        <taxon>Actinomycetes</taxon>
        <taxon>Micromonosporales</taxon>
        <taxon>Micromonosporaceae</taxon>
        <taxon>Micromonospora</taxon>
    </lineage>
</organism>
<dbReference type="Pfam" id="PF00871">
    <property type="entry name" value="Acetate_kinase"/>
    <property type="match status" value="1"/>
</dbReference>
<evidence type="ECO:0000313" key="8">
    <source>
        <dbReference type="EMBL" id="WDZ85099.1"/>
    </source>
</evidence>
<accession>A0ABY7ZQ28</accession>
<dbReference type="EC" id="2.7.2.1" evidence="6"/>
<dbReference type="PANTHER" id="PTHR21060:SF15">
    <property type="entry name" value="ACETATE KINASE-RELATED"/>
    <property type="match status" value="1"/>
</dbReference>
<feature type="binding site" evidence="6">
    <location>
        <position position="16"/>
    </location>
    <ligand>
        <name>ATP</name>
        <dbReference type="ChEBI" id="CHEBI:30616"/>
    </ligand>
</feature>
<dbReference type="PANTHER" id="PTHR21060">
    <property type="entry name" value="ACETATE KINASE"/>
    <property type="match status" value="1"/>
</dbReference>
<dbReference type="GO" id="GO:0016301">
    <property type="term" value="F:kinase activity"/>
    <property type="evidence" value="ECO:0007669"/>
    <property type="project" value="UniProtKB-KW"/>
</dbReference>
<comment type="subcellular location">
    <subcellularLocation>
        <location evidence="6">Cytoplasm</location>
    </subcellularLocation>
</comment>
<comment type="cofactor">
    <cofactor evidence="6">
        <name>Mg(2+)</name>
        <dbReference type="ChEBI" id="CHEBI:18420"/>
    </cofactor>
    <cofactor evidence="6">
        <name>Mn(2+)</name>
        <dbReference type="ChEBI" id="CHEBI:29035"/>
    </cofactor>
    <text evidence="6">Mg(2+). Can also accept Mn(2+).</text>
</comment>
<comment type="function">
    <text evidence="6">Catalyzes the formation of acetyl phosphate from acetate and ATP. Can also catalyze the reverse reaction.</text>
</comment>
<proteinExistence type="inferred from homology"/>
<dbReference type="InterPro" id="IPR000890">
    <property type="entry name" value="Aliphatic_acid_kin_short-chain"/>
</dbReference>
<sequence>MTDRVLVLNCGSSSVKYRLYAGDEILAKGTVERIGEPGGGPADHEAAVREILAGLDLTGLTAVGHRVVHGGRRFTEPVLVDDAVLAAIRELFPLAPLHNPANLAGIEVTRALLPDVPQVAVFDTAFHHTLPEAAATYAIDRDTARRYDIRRYGFHGTSHAYVSRRTAELLGRAYDDTNTVTLHLGNGASACAVAGGRSVATSMGMSPLEGLVMGTRSGDLDPTIIFHLRREGGLSVDEIDDLLNHRSGLLGLTGANDMREVLARRADGDPAATLAFDVYCRRITGYVGAYYALLGRVDAVTFTAGVGEHAAEVRAAALAGLDRLGITVDPARNTTGTGDRRISPDGSEVAVFVVGTDEEREIAREARAVARATASAVTGAGSVPRPTPPG</sequence>
<feature type="binding site" evidence="6">
    <location>
        <position position="9"/>
    </location>
    <ligand>
        <name>Mg(2+)</name>
        <dbReference type="ChEBI" id="CHEBI:18420"/>
    </ligand>
</feature>
<comment type="catalytic activity">
    <reaction evidence="6">
        <text>acetate + ATP = acetyl phosphate + ADP</text>
        <dbReference type="Rhea" id="RHEA:11352"/>
        <dbReference type="ChEBI" id="CHEBI:22191"/>
        <dbReference type="ChEBI" id="CHEBI:30089"/>
        <dbReference type="ChEBI" id="CHEBI:30616"/>
        <dbReference type="ChEBI" id="CHEBI:456216"/>
        <dbReference type="EC" id="2.7.2.1"/>
    </reaction>
</comment>
<dbReference type="PROSITE" id="PS01076">
    <property type="entry name" value="ACETATE_KINASE_2"/>
    <property type="match status" value="1"/>
</dbReference>
<keyword evidence="5 6" id="KW-0067">ATP-binding</keyword>